<dbReference type="AlphaFoldDB" id="A0A5N7AYG4"/>
<sequence length="83" mass="10199">MIDFYLFIYLFIHLLINQLILLFFFYFILLQKRRYLTLKPSLYRGFSQYSRKRSSLFLEPTITEPTQASDFKRKDTTILDRKC</sequence>
<accession>A0A5N7AYG4</accession>
<evidence type="ECO:0000313" key="2">
    <source>
        <dbReference type="EMBL" id="KAE8374811.1"/>
    </source>
</evidence>
<keyword evidence="1" id="KW-0812">Transmembrane</keyword>
<evidence type="ECO:0000256" key="1">
    <source>
        <dbReference type="SAM" id="Phobius"/>
    </source>
</evidence>
<gene>
    <name evidence="2" type="ORF">BDV26DRAFT_269311</name>
</gene>
<name>A0A5N7AYG4_9EURO</name>
<reference evidence="2 3" key="1">
    <citation type="submission" date="2019-04" db="EMBL/GenBank/DDBJ databases">
        <title>Friends and foes A comparative genomics studyof 23 Aspergillus species from section Flavi.</title>
        <authorList>
            <consortium name="DOE Joint Genome Institute"/>
            <person name="Kjaerbolling I."/>
            <person name="Vesth T."/>
            <person name="Frisvad J.C."/>
            <person name="Nybo J.L."/>
            <person name="Theobald S."/>
            <person name="Kildgaard S."/>
            <person name="Isbrandt T."/>
            <person name="Kuo A."/>
            <person name="Sato A."/>
            <person name="Lyhne E.K."/>
            <person name="Kogle M.E."/>
            <person name="Wiebenga A."/>
            <person name="Kun R.S."/>
            <person name="Lubbers R.J."/>
            <person name="Makela M.R."/>
            <person name="Barry K."/>
            <person name="Chovatia M."/>
            <person name="Clum A."/>
            <person name="Daum C."/>
            <person name="Haridas S."/>
            <person name="He G."/>
            <person name="LaButti K."/>
            <person name="Lipzen A."/>
            <person name="Mondo S."/>
            <person name="Riley R."/>
            <person name="Salamov A."/>
            <person name="Simmons B.A."/>
            <person name="Magnuson J.K."/>
            <person name="Henrissat B."/>
            <person name="Mortensen U.H."/>
            <person name="Larsen T.O."/>
            <person name="Devries R.P."/>
            <person name="Grigoriev I.V."/>
            <person name="Machida M."/>
            <person name="Baker S.E."/>
            <person name="Andersen M.R."/>
        </authorList>
    </citation>
    <scope>NUCLEOTIDE SEQUENCE [LARGE SCALE GENOMIC DNA]</scope>
    <source>
        <strain evidence="2 3">IBT 29228</strain>
    </source>
</reference>
<keyword evidence="1" id="KW-0472">Membrane</keyword>
<dbReference type="EMBL" id="ML736275">
    <property type="protein sequence ID" value="KAE8374811.1"/>
    <property type="molecule type" value="Genomic_DNA"/>
</dbReference>
<protein>
    <submittedName>
        <fullName evidence="2">Uncharacterized protein</fullName>
    </submittedName>
</protein>
<feature type="transmembrane region" description="Helical" evidence="1">
    <location>
        <begin position="6"/>
        <end position="29"/>
    </location>
</feature>
<keyword evidence="3" id="KW-1185">Reference proteome</keyword>
<keyword evidence="1" id="KW-1133">Transmembrane helix</keyword>
<evidence type="ECO:0000313" key="3">
    <source>
        <dbReference type="Proteomes" id="UP000326198"/>
    </source>
</evidence>
<organism evidence="2 3">
    <name type="scientific">Aspergillus bertholletiae</name>
    <dbReference type="NCBI Taxonomy" id="1226010"/>
    <lineage>
        <taxon>Eukaryota</taxon>
        <taxon>Fungi</taxon>
        <taxon>Dikarya</taxon>
        <taxon>Ascomycota</taxon>
        <taxon>Pezizomycotina</taxon>
        <taxon>Eurotiomycetes</taxon>
        <taxon>Eurotiomycetidae</taxon>
        <taxon>Eurotiales</taxon>
        <taxon>Aspergillaceae</taxon>
        <taxon>Aspergillus</taxon>
        <taxon>Aspergillus subgen. Circumdati</taxon>
    </lineage>
</organism>
<proteinExistence type="predicted"/>
<dbReference type="Proteomes" id="UP000326198">
    <property type="component" value="Unassembled WGS sequence"/>
</dbReference>